<name>A0A5P9JX06_9ALPH</name>
<evidence type="ECO:0000313" key="2">
    <source>
        <dbReference type="Proteomes" id="UP001162227"/>
    </source>
</evidence>
<dbReference type="KEGG" id="vg:80541377"/>
<dbReference type="EMBL" id="MK955929">
    <property type="protein sequence ID" value="QFU14574.1"/>
    <property type="molecule type" value="Genomic_DNA"/>
</dbReference>
<sequence>MSSLNNYALELETNMTREMTNPEMFELSPTCLIDFLFRMDLIPLKDMENTATRLRILSTLRKILSRFSQQFSLSSSIVFIRCLFERIDVVWVLNAERETVTCLREVISSWTRGISEISISDSSGTEKIIEYADMANRWLTSFAALIEELKPQISTFSKTSSIDQYIATLIRQFPIMYGHRFVQTALDHIWRYYFLFAQYNILKNLTLSQSEYPHMRILYTLSLVDAYFSPQEELIDSSELPLAVKTMFENDCREAKGTWTENAFRQVPLIAHSYTQSIIEHNPLKVLSETTSTPHSETIITWKTSLEALFSSHLSRLAFNVPTLLTLFLGCDDAILTESQKQMCLQYASESADTLAMIAEKRESQEKILEHLTNRGFTRKNCHRYIRAAEAPISTSLKGSPLGEMLGAVVHFSLVGNIIYKLISKSNKTSSYIKWYSNVTEDYLMRYSYILDRLDMDNNAILLPLRAFAPTPSFETLDKMHQYLKEIVISSSPVFSEISVLSLRDYENRISNLWEADAYIKSNFHVPYSNMGTHNKKLSDIKHTVSIIWTNTIPLIDNAILDDVKFVHLFIIDGIIQILKLIRDSPFTQKTLDTINKKVCRLRDFGIAKNIPSKHEHRFIALDMHRSLLSFILWHKGEGPLNITQAKHLESSIERLGEIVIGLDESDTEQKNLVFSITQKETRLTYLRLIHDVYEITAMHIIRQVEPSFIRHTDRINASSKDVMKKISYLKSIESSLITNMQNSYVVLTSNRKTTDMWPDVIVVNTFVHMVNSLETSLREITEIIHEIRHFERVLRIDEWNSTIREDASEFPTVLTLFEVHETILNVIENVLQFTVSVTTHVFNRLWQINREWHQTLELEYALVNSTNARQVNDVFKRLIAILHHNARYNEPHARTNQYCDTEFDIHSAIMNTTNTKWILEVFHAIRHETLDPRTPFITSSMDLSTEMPKNTLLQIDFAISNESLSELLTIRFPEELILTKDVLLTAEHSNDEGHLEAMND</sequence>
<organism evidence="1 2">
    <name type="scientific">Psittacid alphaherpesvirus 5</name>
    <dbReference type="NCBI Taxonomy" id="2972693"/>
    <lineage>
        <taxon>Viruses</taxon>
        <taxon>Duplodnaviria</taxon>
        <taxon>Heunggongvirae</taxon>
        <taxon>Peploviricota</taxon>
        <taxon>Herviviricetes</taxon>
        <taxon>Herpesvirales</taxon>
        <taxon>Orthoherpesviridae</taxon>
        <taxon>Alphaherpesvirinae</taxon>
        <taxon>Iltovirus</taxon>
        <taxon>Iltovirus psittacidalpha5</taxon>
    </lineage>
</organism>
<dbReference type="GeneID" id="80541377"/>
<proteinExistence type="predicted"/>
<reference evidence="1" key="2">
    <citation type="submission" date="2019-05" db="EMBL/GenBank/DDBJ databases">
        <authorList>
            <person name="Sutherland M."/>
            <person name="Sarker S."/>
            <person name="Raidal S.R."/>
        </authorList>
    </citation>
    <scope>NUCLEOTIDE SEQUENCE</scope>
    <source>
        <strain evidence="1">PsHV 5</strain>
    </source>
</reference>
<reference evidence="1" key="1">
    <citation type="journal article" date="2019" name="Vet. Microbiol.">
        <title>Molecular and microscopic characterisation of a novel pathogenic herpesvirus from Indian ringneck parrots (Psittacula krameri).</title>
        <authorList>
            <person name="Sutherland M."/>
            <person name="Sarker S."/>
            <person name="Raidal S.R."/>
        </authorList>
    </citation>
    <scope>NUCLEOTIDE SEQUENCE</scope>
    <source>
        <strain evidence="1">PsHV 5</strain>
    </source>
</reference>
<keyword evidence="2" id="KW-1185">Reference proteome</keyword>
<accession>A0A5P9JX06</accession>
<evidence type="ECO:0000313" key="1">
    <source>
        <dbReference type="EMBL" id="QFU14574.1"/>
    </source>
</evidence>
<dbReference type="RefSeq" id="YP_010802604.1">
    <property type="nucleotide sequence ID" value="NC_077028.1"/>
</dbReference>
<gene>
    <name evidence="1" type="primary">tegument protein</name>
</gene>
<dbReference type="Proteomes" id="UP001162227">
    <property type="component" value="Segment"/>
</dbReference>
<protein>
    <submittedName>
        <fullName evidence="1">Tegument protein</fullName>
    </submittedName>
</protein>